<feature type="compositionally biased region" description="Basic residues" evidence="1">
    <location>
        <begin position="56"/>
        <end position="71"/>
    </location>
</feature>
<evidence type="ECO:0008006" key="4">
    <source>
        <dbReference type="Google" id="ProtNLM"/>
    </source>
</evidence>
<comment type="caution">
    <text evidence="2">The sequence shown here is derived from an EMBL/GenBank/DDBJ whole genome shotgun (WGS) entry which is preliminary data.</text>
</comment>
<evidence type="ECO:0000313" key="2">
    <source>
        <dbReference type="EMBL" id="KAL3785555.1"/>
    </source>
</evidence>
<accession>A0ABD3PBN3</accession>
<evidence type="ECO:0000313" key="3">
    <source>
        <dbReference type="Proteomes" id="UP001530315"/>
    </source>
</evidence>
<organism evidence="2 3">
    <name type="scientific">Stephanodiscus triporus</name>
    <dbReference type="NCBI Taxonomy" id="2934178"/>
    <lineage>
        <taxon>Eukaryota</taxon>
        <taxon>Sar</taxon>
        <taxon>Stramenopiles</taxon>
        <taxon>Ochrophyta</taxon>
        <taxon>Bacillariophyta</taxon>
        <taxon>Coscinodiscophyceae</taxon>
        <taxon>Thalassiosirophycidae</taxon>
        <taxon>Stephanodiscales</taxon>
        <taxon>Stephanodiscaceae</taxon>
        <taxon>Stephanodiscus</taxon>
    </lineage>
</organism>
<name>A0ABD3PBN3_9STRA</name>
<dbReference type="EMBL" id="JALLAZ020000883">
    <property type="protein sequence ID" value="KAL3785555.1"/>
    <property type="molecule type" value="Genomic_DNA"/>
</dbReference>
<feature type="compositionally biased region" description="Low complexity" evidence="1">
    <location>
        <begin position="73"/>
        <end position="102"/>
    </location>
</feature>
<dbReference type="AlphaFoldDB" id="A0ABD3PBN3"/>
<dbReference type="Proteomes" id="UP001530315">
    <property type="component" value="Unassembled WGS sequence"/>
</dbReference>
<feature type="region of interest" description="Disordered" evidence="1">
    <location>
        <begin position="178"/>
        <end position="199"/>
    </location>
</feature>
<protein>
    <recommendedName>
        <fullName evidence="4">Mitochondrial import inner membrane translocase subunit Tim21</fullName>
    </recommendedName>
</protein>
<keyword evidence="3" id="KW-1185">Reference proteome</keyword>
<evidence type="ECO:0000256" key="1">
    <source>
        <dbReference type="SAM" id="MobiDB-lite"/>
    </source>
</evidence>
<proteinExistence type="predicted"/>
<reference evidence="2 3" key="1">
    <citation type="submission" date="2024-10" db="EMBL/GenBank/DDBJ databases">
        <title>Updated reference genomes for cyclostephanoid diatoms.</title>
        <authorList>
            <person name="Roberts W.R."/>
            <person name="Alverson A.J."/>
        </authorList>
    </citation>
    <scope>NUCLEOTIDE SEQUENCE [LARGE SCALE GENOMIC DNA]</scope>
    <source>
        <strain evidence="2 3">AJA276-08</strain>
    </source>
</reference>
<gene>
    <name evidence="2" type="ORF">ACHAW5_008418</name>
</gene>
<feature type="region of interest" description="Disordered" evidence="1">
    <location>
        <begin position="47"/>
        <end position="107"/>
    </location>
</feature>
<sequence length="338" mass="36635">MLAASSAASRHLPRRHRNASVVVDVVAANLRRAGGTTTSLINDRASAAAASSSSSSRRHLSLRRTQTKGRRVPAASGGTASPPSSASSSGASAQQQQQQQQQFRTTDPHSIANEMVSASSSATRTPGTESVAGLTSEQKISNYAMAGGLLAFVSYVFYYSLASVGGENKARSLLFGQPQEKKGGEEGGDAASADGVNPGFEDFLREANEGRTSEEEKAREERRARGDARELVELEESTAARLMREGLGEEEVVAMAGLSNKEEEEEREMARIAGFVDGDTPEDGGVDDFARRRPMWKRVVFFWRRDRCLPFRFIPVGTKNSSIIYENNDGAKYQKYIQ</sequence>